<keyword evidence="2" id="KW-0678">Repressor</keyword>
<evidence type="ECO:0000313" key="8">
    <source>
        <dbReference type="RefSeq" id="XP_027197708.1"/>
    </source>
</evidence>
<name>A0A6P6XX80_DERPT</name>
<keyword evidence="5" id="KW-0539">Nucleus</keyword>
<evidence type="ECO:0000256" key="1">
    <source>
        <dbReference type="ARBA" id="ARBA00004123"/>
    </source>
</evidence>
<dbReference type="InParanoid" id="A0A6P6XX80"/>
<organism evidence="7 8">
    <name type="scientific">Dermatophagoides pteronyssinus</name>
    <name type="common">European house dust mite</name>
    <dbReference type="NCBI Taxonomy" id="6956"/>
    <lineage>
        <taxon>Eukaryota</taxon>
        <taxon>Metazoa</taxon>
        <taxon>Ecdysozoa</taxon>
        <taxon>Arthropoda</taxon>
        <taxon>Chelicerata</taxon>
        <taxon>Arachnida</taxon>
        <taxon>Acari</taxon>
        <taxon>Acariformes</taxon>
        <taxon>Sarcoptiformes</taxon>
        <taxon>Astigmata</taxon>
        <taxon>Psoroptidia</taxon>
        <taxon>Analgoidea</taxon>
        <taxon>Pyroglyphidae</taxon>
        <taxon>Dermatophagoidinae</taxon>
        <taxon>Dermatophagoides</taxon>
    </lineage>
</organism>
<evidence type="ECO:0000313" key="7">
    <source>
        <dbReference type="Proteomes" id="UP000515146"/>
    </source>
</evidence>
<sequence length="346" mass="40701">MAFFLNEKNIYFLFVKIYEKIKFIFFSNEKIVTMNDYDYDNDNHGYGDSDEDTEDASETESMKYHNDDGYVGAYDGMDEFDSTYEIKEQIYRDKLAHLKEQLIHLENGTHPDYLRQLNNIDFEYQERLFFIECNFKLEQKLIENEYKVEESAAIKEFRDRKEELIESLISDLEEKKKIMETDSSLELVNDTSEPKTLTTRKLRRRPNDPTPLPDRRRRTSPTQINYLLEDSEINEDLKFINKVLFSKSSSNHRNNSSHNQKHAESDNSGVDARIDYGKLFFDKKWFHRGQNILLESLDGSVTPSIIVQIGSNEILVKKSNDSGNSGKIKVTLNDLHSKKYSIQRRT</sequence>
<accession>A0A6P6XX80</accession>
<gene>
    <name evidence="8" type="primary">LOC113792040</name>
</gene>
<dbReference type="PANTHER" id="PTHR21964">
    <property type="entry name" value="BREAST CANCER METASTASIS-SUPPRESSOR 1"/>
    <property type="match status" value="1"/>
</dbReference>
<dbReference type="OMA" id="YERRWYH"/>
<dbReference type="FunCoup" id="A0A6P6XX80">
    <property type="interactions" value="1391"/>
</dbReference>
<evidence type="ECO:0000256" key="2">
    <source>
        <dbReference type="ARBA" id="ARBA00022491"/>
    </source>
</evidence>
<dbReference type="SMART" id="SM01401">
    <property type="entry name" value="Sds3"/>
    <property type="match status" value="1"/>
</dbReference>
<proteinExistence type="predicted"/>
<dbReference type="GO" id="GO:0005654">
    <property type="term" value="C:nucleoplasm"/>
    <property type="evidence" value="ECO:0007669"/>
    <property type="project" value="UniProtKB-ARBA"/>
</dbReference>
<dbReference type="InterPro" id="IPR013907">
    <property type="entry name" value="Sds3"/>
</dbReference>
<feature type="region of interest" description="Disordered" evidence="6">
    <location>
        <begin position="184"/>
        <end position="223"/>
    </location>
</feature>
<evidence type="ECO:0000256" key="5">
    <source>
        <dbReference type="ARBA" id="ARBA00023242"/>
    </source>
</evidence>
<feature type="compositionally biased region" description="Low complexity" evidence="6">
    <location>
        <begin position="248"/>
        <end position="258"/>
    </location>
</feature>
<reference evidence="8" key="1">
    <citation type="submission" date="2025-08" db="UniProtKB">
        <authorList>
            <consortium name="RefSeq"/>
        </authorList>
    </citation>
    <scope>IDENTIFICATION</scope>
    <source>
        <strain evidence="8">Airmid</strain>
    </source>
</reference>
<keyword evidence="3" id="KW-0805">Transcription regulation</keyword>
<dbReference type="KEGG" id="dpte:113792040"/>
<dbReference type="AlphaFoldDB" id="A0A6P6XX80"/>
<protein>
    <submittedName>
        <fullName evidence="8">Sin3 histone deacetylase corepressor complex component SDS3-like</fullName>
    </submittedName>
</protein>
<dbReference type="GO" id="GO:0010468">
    <property type="term" value="P:regulation of gene expression"/>
    <property type="evidence" value="ECO:0007669"/>
    <property type="project" value="UniProtKB-ARBA"/>
</dbReference>
<dbReference type="Pfam" id="PF08598">
    <property type="entry name" value="Sds3"/>
    <property type="match status" value="1"/>
</dbReference>
<keyword evidence="4" id="KW-0804">Transcription</keyword>
<dbReference type="RefSeq" id="XP_027197708.1">
    <property type="nucleotide sequence ID" value="XM_027341907.1"/>
</dbReference>
<dbReference type="OrthoDB" id="70376at2759"/>
<comment type="subcellular location">
    <subcellularLocation>
        <location evidence="1">Nucleus</location>
    </subcellularLocation>
</comment>
<evidence type="ECO:0000256" key="6">
    <source>
        <dbReference type="SAM" id="MobiDB-lite"/>
    </source>
</evidence>
<evidence type="ECO:0000256" key="4">
    <source>
        <dbReference type="ARBA" id="ARBA00023163"/>
    </source>
</evidence>
<keyword evidence="7" id="KW-1185">Reference proteome</keyword>
<feature type="region of interest" description="Disordered" evidence="6">
    <location>
        <begin position="248"/>
        <end position="268"/>
    </location>
</feature>
<evidence type="ECO:0000256" key="3">
    <source>
        <dbReference type="ARBA" id="ARBA00023015"/>
    </source>
</evidence>
<dbReference type="Proteomes" id="UP000515146">
    <property type="component" value="Unplaced"/>
</dbReference>